<proteinExistence type="predicted"/>
<reference evidence="2" key="1">
    <citation type="submission" date="2020-05" db="EMBL/GenBank/DDBJ databases">
        <authorList>
            <person name="Zhu T."/>
            <person name="Keshari N."/>
            <person name="Lu X."/>
        </authorList>
    </citation>
    <scope>NUCLEOTIDE SEQUENCE</scope>
    <source>
        <strain evidence="2">NK1-12</strain>
    </source>
</reference>
<accession>A0AA96WB71</accession>
<dbReference type="PANTHER" id="PTHR48079:SF6">
    <property type="entry name" value="NAD(P)-BINDING DOMAIN-CONTAINING PROTEIN-RELATED"/>
    <property type="match status" value="1"/>
</dbReference>
<dbReference type="AlphaFoldDB" id="A0AA96WB71"/>
<gene>
    <name evidence="2" type="ORF">HJG54_03115</name>
</gene>
<evidence type="ECO:0000259" key="1">
    <source>
        <dbReference type="Pfam" id="PF01370"/>
    </source>
</evidence>
<dbReference type="Pfam" id="PF01370">
    <property type="entry name" value="Epimerase"/>
    <property type="match status" value="1"/>
</dbReference>
<dbReference type="RefSeq" id="WP_316433307.1">
    <property type="nucleotide sequence ID" value="NZ_CP053586.1"/>
</dbReference>
<dbReference type="GO" id="GO:0004029">
    <property type="term" value="F:aldehyde dehydrogenase (NAD+) activity"/>
    <property type="evidence" value="ECO:0007669"/>
    <property type="project" value="TreeGrafter"/>
</dbReference>
<organism evidence="2">
    <name type="scientific">Leptolyngbya sp. NK1-12</name>
    <dbReference type="NCBI Taxonomy" id="2547451"/>
    <lineage>
        <taxon>Bacteria</taxon>
        <taxon>Bacillati</taxon>
        <taxon>Cyanobacteriota</taxon>
        <taxon>Cyanophyceae</taxon>
        <taxon>Leptolyngbyales</taxon>
        <taxon>Leptolyngbyaceae</taxon>
        <taxon>Leptolyngbya group</taxon>
        <taxon>Leptolyngbya</taxon>
    </lineage>
</organism>
<dbReference type="EMBL" id="CP053586">
    <property type="protein sequence ID" value="WNZ21953.1"/>
    <property type="molecule type" value="Genomic_DNA"/>
</dbReference>
<sequence>MNVTIIGCGYVGSAVARCWRQQGLTVTATTTTPERIPELAQLADRAIVVQGTDASGLQALLHHQQVVLLSVGAPNRSLYQDTYLATAKTLVQLLSQNSSVEQVIYTGSYAVYGDHQGAWVTEESSIAPANENGEILAETERALLSASSDRLKVCVLRLGGIYGPGRELVKIFGRIAGTTRAGDGTDASNWVHLDDIVGAIEFARVQQLQGIYNLVQDQPITTGELFDAIFSKHNLLPIRWDPAQPSTRPYNARVSNQKLRAAGYQVQHPVIEP</sequence>
<name>A0AA96WB71_9CYAN</name>
<feature type="domain" description="NAD-dependent epimerase/dehydratase" evidence="1">
    <location>
        <begin position="5"/>
        <end position="213"/>
    </location>
</feature>
<dbReference type="CDD" id="cd05266">
    <property type="entry name" value="SDR_a4"/>
    <property type="match status" value="1"/>
</dbReference>
<dbReference type="InterPro" id="IPR036291">
    <property type="entry name" value="NAD(P)-bd_dom_sf"/>
</dbReference>
<dbReference type="InterPro" id="IPR001509">
    <property type="entry name" value="Epimerase_deHydtase"/>
</dbReference>
<dbReference type="Gene3D" id="3.40.50.720">
    <property type="entry name" value="NAD(P)-binding Rossmann-like Domain"/>
    <property type="match status" value="1"/>
</dbReference>
<dbReference type="GO" id="GO:0005737">
    <property type="term" value="C:cytoplasm"/>
    <property type="evidence" value="ECO:0007669"/>
    <property type="project" value="TreeGrafter"/>
</dbReference>
<protein>
    <submittedName>
        <fullName evidence="2">SDR family oxidoreductase</fullName>
    </submittedName>
</protein>
<dbReference type="InterPro" id="IPR051783">
    <property type="entry name" value="NAD(P)-dependent_oxidoreduct"/>
</dbReference>
<dbReference type="SUPFAM" id="SSF51735">
    <property type="entry name" value="NAD(P)-binding Rossmann-fold domains"/>
    <property type="match status" value="1"/>
</dbReference>
<evidence type="ECO:0000313" key="2">
    <source>
        <dbReference type="EMBL" id="WNZ21953.1"/>
    </source>
</evidence>
<dbReference type="PANTHER" id="PTHR48079">
    <property type="entry name" value="PROTEIN YEEZ"/>
    <property type="match status" value="1"/>
</dbReference>